<keyword evidence="2" id="KW-0238">DNA-binding</keyword>
<dbReference type="Gene3D" id="1.10.10.10">
    <property type="entry name" value="Winged helix-like DNA-binding domain superfamily/Winged helix DNA-binding domain"/>
    <property type="match status" value="1"/>
</dbReference>
<keyword evidence="6" id="KW-1185">Reference proteome</keyword>
<evidence type="ECO:0000313" key="6">
    <source>
        <dbReference type="Proteomes" id="UP000635384"/>
    </source>
</evidence>
<evidence type="ECO:0000256" key="1">
    <source>
        <dbReference type="ARBA" id="ARBA00023015"/>
    </source>
</evidence>
<reference evidence="5 6" key="1">
    <citation type="submission" date="2020-09" db="EMBL/GenBank/DDBJ databases">
        <authorList>
            <person name="Yoon J.-W."/>
        </authorList>
    </citation>
    <scope>NUCLEOTIDE SEQUENCE [LARGE SCALE GENOMIC DNA]</scope>
    <source>
        <strain evidence="5 6">KMU-140</strain>
    </source>
</reference>
<dbReference type="Proteomes" id="UP000635384">
    <property type="component" value="Unassembled WGS sequence"/>
</dbReference>
<organism evidence="5 6">
    <name type="scientific">Erythrobacter rubeus</name>
    <dbReference type="NCBI Taxonomy" id="2760803"/>
    <lineage>
        <taxon>Bacteria</taxon>
        <taxon>Pseudomonadati</taxon>
        <taxon>Pseudomonadota</taxon>
        <taxon>Alphaproteobacteria</taxon>
        <taxon>Sphingomonadales</taxon>
        <taxon>Erythrobacteraceae</taxon>
        <taxon>Erythrobacter/Porphyrobacter group</taxon>
        <taxon>Erythrobacter</taxon>
    </lineage>
</organism>
<proteinExistence type="predicted"/>
<evidence type="ECO:0000256" key="3">
    <source>
        <dbReference type="ARBA" id="ARBA00023163"/>
    </source>
</evidence>
<name>A0ABR8KN98_9SPHN</name>
<dbReference type="EMBL" id="JACXLC010000001">
    <property type="protein sequence ID" value="MBD2842123.1"/>
    <property type="molecule type" value="Genomic_DNA"/>
</dbReference>
<dbReference type="PRINTS" id="PR00038">
    <property type="entry name" value="HTHLUXR"/>
</dbReference>
<dbReference type="InterPro" id="IPR036388">
    <property type="entry name" value="WH-like_DNA-bd_sf"/>
</dbReference>
<evidence type="ECO:0000256" key="2">
    <source>
        <dbReference type="ARBA" id="ARBA00023125"/>
    </source>
</evidence>
<evidence type="ECO:0000313" key="5">
    <source>
        <dbReference type="EMBL" id="MBD2842123.1"/>
    </source>
</evidence>
<dbReference type="PANTHER" id="PTHR44688">
    <property type="entry name" value="DNA-BINDING TRANSCRIPTIONAL ACTIVATOR DEVR_DOSR"/>
    <property type="match status" value="1"/>
</dbReference>
<dbReference type="InterPro" id="IPR000792">
    <property type="entry name" value="Tscrpt_reg_LuxR_C"/>
</dbReference>
<comment type="caution">
    <text evidence="5">The sequence shown here is derived from an EMBL/GenBank/DDBJ whole genome shotgun (WGS) entry which is preliminary data.</text>
</comment>
<keyword evidence="1" id="KW-0805">Transcription regulation</keyword>
<dbReference type="Pfam" id="PF00196">
    <property type="entry name" value="GerE"/>
    <property type="match status" value="1"/>
</dbReference>
<dbReference type="SMART" id="SM00421">
    <property type="entry name" value="HTH_LUXR"/>
    <property type="match status" value="1"/>
</dbReference>
<dbReference type="InterPro" id="IPR016032">
    <property type="entry name" value="Sig_transdc_resp-reg_C-effctor"/>
</dbReference>
<dbReference type="SUPFAM" id="SSF46894">
    <property type="entry name" value="C-terminal effector domain of the bipartite response regulators"/>
    <property type="match status" value="1"/>
</dbReference>
<dbReference type="CDD" id="cd06170">
    <property type="entry name" value="LuxR_C_like"/>
    <property type="match status" value="1"/>
</dbReference>
<sequence>MIISDTENSIPLTRRENEILRWAARGLTTKEIAKHVEIAPRTVERHIENARLKMRARNRVHMISKAVASGILTIEDNTLHPQTIRLDPV</sequence>
<dbReference type="PROSITE" id="PS00622">
    <property type="entry name" value="HTH_LUXR_1"/>
    <property type="match status" value="1"/>
</dbReference>
<gene>
    <name evidence="5" type="ORF">IB285_07610</name>
</gene>
<dbReference type="PANTHER" id="PTHR44688:SF16">
    <property type="entry name" value="DNA-BINDING TRANSCRIPTIONAL ACTIVATOR DEVR_DOSR"/>
    <property type="match status" value="1"/>
</dbReference>
<evidence type="ECO:0000259" key="4">
    <source>
        <dbReference type="PROSITE" id="PS50043"/>
    </source>
</evidence>
<keyword evidence="3" id="KW-0804">Transcription</keyword>
<feature type="domain" description="HTH luxR-type" evidence="4">
    <location>
        <begin position="5"/>
        <end position="70"/>
    </location>
</feature>
<dbReference type="RefSeq" id="WP_190787614.1">
    <property type="nucleotide sequence ID" value="NZ_JACXLC010000001.1"/>
</dbReference>
<protein>
    <submittedName>
        <fullName evidence="5">Helix-turn-helix transcriptional regulator</fullName>
    </submittedName>
</protein>
<accession>A0ABR8KN98</accession>
<dbReference type="PROSITE" id="PS50043">
    <property type="entry name" value="HTH_LUXR_2"/>
    <property type="match status" value="1"/>
</dbReference>